<gene>
    <name evidence="2" type="ORF">C1SCF055_LOCUS16100</name>
</gene>
<keyword evidence="4" id="KW-1185">Reference proteome</keyword>
<dbReference type="SUPFAM" id="SSF54236">
    <property type="entry name" value="Ubiquitin-like"/>
    <property type="match status" value="1"/>
</dbReference>
<name>A0A9P1CC72_9DINO</name>
<dbReference type="AlphaFoldDB" id="A0A9P1CC72"/>
<feature type="domain" description="Ubiquitin-like" evidence="1">
    <location>
        <begin position="24"/>
        <end position="103"/>
    </location>
</feature>
<reference evidence="3 4" key="2">
    <citation type="submission" date="2024-05" db="EMBL/GenBank/DDBJ databases">
        <authorList>
            <person name="Chen Y."/>
            <person name="Shah S."/>
            <person name="Dougan E. K."/>
            <person name="Thang M."/>
            <person name="Chan C."/>
        </authorList>
    </citation>
    <scope>NUCLEOTIDE SEQUENCE [LARGE SCALE GENOMIC DNA]</scope>
</reference>
<dbReference type="InterPro" id="IPR000626">
    <property type="entry name" value="Ubiquitin-like_dom"/>
</dbReference>
<dbReference type="InterPro" id="IPR036770">
    <property type="entry name" value="Ankyrin_rpt-contain_sf"/>
</dbReference>
<sequence length="186" mass="20720">MWPTRDCCWAAFQRSSVPAVPQKLEVWVHQLSGDLLCQLQVEDECTVELLKHHIQSLTDIPQTRQHLMNGAANGAPLAEGAKVKENAKDGRVELQIIQSFKAGMADVPRPRDGMVLRKAICEKDVDLTLGLLNLDELPGLNEKDHSDWTVLHHAAWCGLKEVCQRILERKDFTEANAHDISGLTAA</sequence>
<dbReference type="PROSITE" id="PS50053">
    <property type="entry name" value="UBIQUITIN_2"/>
    <property type="match status" value="1"/>
</dbReference>
<evidence type="ECO:0000313" key="3">
    <source>
        <dbReference type="EMBL" id="CAL4776306.1"/>
    </source>
</evidence>
<dbReference type="SUPFAM" id="SSF48403">
    <property type="entry name" value="Ankyrin repeat"/>
    <property type="match status" value="1"/>
</dbReference>
<dbReference type="EMBL" id="CAMXCT020001324">
    <property type="protein sequence ID" value="CAL1142369.1"/>
    <property type="molecule type" value="Genomic_DNA"/>
</dbReference>
<dbReference type="CDD" id="cd17039">
    <property type="entry name" value="Ubl_ubiquitin_like"/>
    <property type="match status" value="1"/>
</dbReference>
<dbReference type="EMBL" id="CAMXCT030001324">
    <property type="protein sequence ID" value="CAL4776306.1"/>
    <property type="molecule type" value="Genomic_DNA"/>
</dbReference>
<dbReference type="Proteomes" id="UP001152797">
    <property type="component" value="Unassembled WGS sequence"/>
</dbReference>
<dbReference type="Gene3D" id="3.10.20.90">
    <property type="entry name" value="Phosphatidylinositol 3-kinase Catalytic Subunit, Chain A, domain 1"/>
    <property type="match status" value="1"/>
</dbReference>
<evidence type="ECO:0000313" key="2">
    <source>
        <dbReference type="EMBL" id="CAI3988994.1"/>
    </source>
</evidence>
<dbReference type="Gene3D" id="1.25.40.20">
    <property type="entry name" value="Ankyrin repeat-containing domain"/>
    <property type="match status" value="1"/>
</dbReference>
<dbReference type="EMBL" id="CAMXCT010001324">
    <property type="protein sequence ID" value="CAI3988994.1"/>
    <property type="molecule type" value="Genomic_DNA"/>
</dbReference>
<dbReference type="InterPro" id="IPR029071">
    <property type="entry name" value="Ubiquitin-like_domsf"/>
</dbReference>
<organism evidence="2">
    <name type="scientific">Cladocopium goreaui</name>
    <dbReference type="NCBI Taxonomy" id="2562237"/>
    <lineage>
        <taxon>Eukaryota</taxon>
        <taxon>Sar</taxon>
        <taxon>Alveolata</taxon>
        <taxon>Dinophyceae</taxon>
        <taxon>Suessiales</taxon>
        <taxon>Symbiodiniaceae</taxon>
        <taxon>Cladocopium</taxon>
    </lineage>
</organism>
<reference evidence="2" key="1">
    <citation type="submission" date="2022-10" db="EMBL/GenBank/DDBJ databases">
        <authorList>
            <person name="Chen Y."/>
            <person name="Dougan E. K."/>
            <person name="Chan C."/>
            <person name="Rhodes N."/>
            <person name="Thang M."/>
        </authorList>
    </citation>
    <scope>NUCLEOTIDE SEQUENCE</scope>
</reference>
<dbReference type="OrthoDB" id="10254927at2759"/>
<accession>A0A9P1CC72</accession>
<comment type="caution">
    <text evidence="2">The sequence shown here is derived from an EMBL/GenBank/DDBJ whole genome shotgun (WGS) entry which is preliminary data.</text>
</comment>
<protein>
    <recommendedName>
        <fullName evidence="1">Ubiquitin-like domain-containing protein</fullName>
    </recommendedName>
</protein>
<evidence type="ECO:0000259" key="1">
    <source>
        <dbReference type="PROSITE" id="PS50053"/>
    </source>
</evidence>
<proteinExistence type="predicted"/>
<evidence type="ECO:0000313" key="4">
    <source>
        <dbReference type="Proteomes" id="UP001152797"/>
    </source>
</evidence>